<dbReference type="InterPro" id="IPR027417">
    <property type="entry name" value="P-loop_NTPase"/>
</dbReference>
<dbReference type="RefSeq" id="WP_344171405.1">
    <property type="nucleotide sequence ID" value="NZ_BAAARY010000007.1"/>
</dbReference>
<reference evidence="2 3" key="1">
    <citation type="journal article" date="2019" name="Int. J. Syst. Evol. Microbiol.">
        <title>The Global Catalogue of Microorganisms (GCM) 10K type strain sequencing project: providing services to taxonomists for standard genome sequencing and annotation.</title>
        <authorList>
            <consortium name="The Broad Institute Genomics Platform"/>
            <consortium name="The Broad Institute Genome Sequencing Center for Infectious Disease"/>
            <person name="Wu L."/>
            <person name="Ma J."/>
        </authorList>
    </citation>
    <scope>NUCLEOTIDE SEQUENCE [LARGE SCALE GENOMIC DNA]</scope>
    <source>
        <strain evidence="2 3">JCM 3367</strain>
    </source>
</reference>
<dbReference type="PANTHER" id="PTHR12788">
    <property type="entry name" value="PROTEIN-TYROSINE SULFOTRANSFERASE 2"/>
    <property type="match status" value="1"/>
</dbReference>
<dbReference type="SUPFAM" id="SSF52540">
    <property type="entry name" value="P-loop containing nucleoside triphosphate hydrolases"/>
    <property type="match status" value="1"/>
</dbReference>
<dbReference type="Gene3D" id="3.40.50.300">
    <property type="entry name" value="P-loop containing nucleotide triphosphate hydrolases"/>
    <property type="match status" value="1"/>
</dbReference>
<dbReference type="Pfam" id="PF13469">
    <property type="entry name" value="Sulfotransfer_3"/>
    <property type="match status" value="1"/>
</dbReference>
<protein>
    <submittedName>
        <fullName evidence="2">Sulfotransferase</fullName>
    </submittedName>
</protein>
<dbReference type="PANTHER" id="PTHR12788:SF10">
    <property type="entry name" value="PROTEIN-TYROSINE SULFOTRANSFERASE"/>
    <property type="match status" value="1"/>
</dbReference>
<gene>
    <name evidence="2" type="ORF">GCM10010201_19220</name>
</gene>
<sequence>MDNDRPIFVVGCPRSGTTMLQLMLHAHPRIAIPPETRFLLEGYRERRRFGDLTNPGNRRRLAEWIVRRKQSRFDDLSLDPETVISEIVDGPPTLGSAVGAVFRAYARRFDKPRWGDKRPAYIAHLDVILRLFPTAQIINITRDGRDCVSSLKEMSWHKRGVPAAAAAWARAVDRAAEAARSLPAATYHQLRYEDLVSDPETSLRAICEFLDEPYDPAMTEPAKVAKIAVPKHKTWHQRTHQAVSTARVQSWRSRLTPTELGLCETTLRRRLAVNGYPPAEPDASSRPKTGDLLRYRIEVARHDLGRLRRAARHTVDRWTGAAPVEDQRTTTFRR</sequence>
<keyword evidence="1" id="KW-0808">Transferase</keyword>
<evidence type="ECO:0000313" key="3">
    <source>
        <dbReference type="Proteomes" id="UP001499978"/>
    </source>
</evidence>
<evidence type="ECO:0000313" key="2">
    <source>
        <dbReference type="EMBL" id="GAA2521482.1"/>
    </source>
</evidence>
<comment type="caution">
    <text evidence="2">The sequence shown here is derived from an EMBL/GenBank/DDBJ whole genome shotgun (WGS) entry which is preliminary data.</text>
</comment>
<dbReference type="Proteomes" id="UP001499978">
    <property type="component" value="Unassembled WGS sequence"/>
</dbReference>
<evidence type="ECO:0000256" key="1">
    <source>
        <dbReference type="ARBA" id="ARBA00022679"/>
    </source>
</evidence>
<keyword evidence="3" id="KW-1185">Reference proteome</keyword>
<organism evidence="2 3">
    <name type="scientific">Pilimelia columellifera subsp. columellifera</name>
    <dbReference type="NCBI Taxonomy" id="706583"/>
    <lineage>
        <taxon>Bacteria</taxon>
        <taxon>Bacillati</taxon>
        <taxon>Actinomycetota</taxon>
        <taxon>Actinomycetes</taxon>
        <taxon>Micromonosporales</taxon>
        <taxon>Micromonosporaceae</taxon>
        <taxon>Pilimelia</taxon>
    </lineage>
</organism>
<name>A0ABN3NGI8_9ACTN</name>
<dbReference type="EMBL" id="BAAARY010000007">
    <property type="protein sequence ID" value="GAA2521482.1"/>
    <property type="molecule type" value="Genomic_DNA"/>
</dbReference>
<dbReference type="InterPro" id="IPR026634">
    <property type="entry name" value="TPST-like"/>
</dbReference>
<accession>A0ABN3NGI8</accession>
<proteinExistence type="predicted"/>